<dbReference type="AlphaFoldDB" id="A0A1G5XGL7"/>
<dbReference type="STRING" id="279824.SAMN03080617_01770"/>
<reference evidence="6" key="1">
    <citation type="submission" date="2016-10" db="EMBL/GenBank/DDBJ databases">
        <authorList>
            <person name="Varghese N."/>
            <person name="Submissions S."/>
        </authorList>
    </citation>
    <scope>NUCLEOTIDE SEQUENCE [LARGE SCALE GENOMIC DNA]</scope>
    <source>
        <strain evidence="6">DSM 22703</strain>
    </source>
</reference>
<evidence type="ECO:0000256" key="2">
    <source>
        <dbReference type="ARBA" id="ARBA00023150"/>
    </source>
</evidence>
<dbReference type="SUPFAM" id="SSF55040">
    <property type="entry name" value="Molybdenum cofactor biosynthesis protein C, MoaC"/>
    <property type="match status" value="1"/>
</dbReference>
<dbReference type="Proteomes" id="UP000198756">
    <property type="component" value="Unassembled WGS sequence"/>
</dbReference>
<evidence type="ECO:0000256" key="3">
    <source>
        <dbReference type="ARBA" id="ARBA00055087"/>
    </source>
</evidence>
<dbReference type="EMBL" id="FMXE01000010">
    <property type="protein sequence ID" value="SDA69598.1"/>
    <property type="molecule type" value="Genomic_DNA"/>
</dbReference>
<name>A0A1G5XGL7_9BACT</name>
<dbReference type="InterPro" id="IPR036522">
    <property type="entry name" value="MoaC_sf"/>
</dbReference>
<comment type="function">
    <text evidence="3">Catalyzes the conversion of (8S)-3',8-cyclo-7,8-dihydroguanosine 5'-triphosphate to cyclic pyranopterin monophosphate (cPMP).</text>
</comment>
<evidence type="ECO:0000313" key="6">
    <source>
        <dbReference type="Proteomes" id="UP000198756"/>
    </source>
</evidence>
<evidence type="ECO:0000259" key="4">
    <source>
        <dbReference type="Pfam" id="PF01967"/>
    </source>
</evidence>
<dbReference type="UniPathway" id="UPA00344"/>
<gene>
    <name evidence="5" type="ORF">SAMN03080617_01770</name>
</gene>
<sequence>MAKVAGLFAVKSTVQILPNSHPKPIEFTGIEYQIQDLEIHILVKVKSVCKSDLEMEALYGATIGALTIYDMLKPIDKGISILKIQSEERTQKISNVGNQKAITTALVVCSNAIYNGFKPDSAGQEILSILKA</sequence>
<protein>
    <submittedName>
        <fullName evidence="5">Molybdenum cofactor biosynthesis protein MoaC</fullName>
    </submittedName>
</protein>
<dbReference type="GO" id="GO:0006777">
    <property type="term" value="P:Mo-molybdopterin cofactor biosynthetic process"/>
    <property type="evidence" value="ECO:0007669"/>
    <property type="project" value="UniProtKB-KW"/>
</dbReference>
<feature type="domain" description="Molybdopterin cofactor biosynthesis C (MoaC)" evidence="4">
    <location>
        <begin position="1"/>
        <end position="89"/>
    </location>
</feature>
<evidence type="ECO:0000256" key="1">
    <source>
        <dbReference type="ARBA" id="ARBA00005046"/>
    </source>
</evidence>
<dbReference type="Pfam" id="PF01967">
    <property type="entry name" value="MoaC"/>
    <property type="match status" value="1"/>
</dbReference>
<dbReference type="InterPro" id="IPR002820">
    <property type="entry name" value="Mopterin_CF_biosynth-C_dom"/>
</dbReference>
<proteinExistence type="predicted"/>
<comment type="pathway">
    <text evidence="1">Cofactor biosynthesis; molybdopterin biosynthesis.</text>
</comment>
<evidence type="ECO:0000313" key="5">
    <source>
        <dbReference type="EMBL" id="SDA69598.1"/>
    </source>
</evidence>
<keyword evidence="6" id="KW-1185">Reference proteome</keyword>
<accession>A0A1G5XGL7</accession>
<keyword evidence="2" id="KW-0501">Molybdenum cofactor biosynthesis</keyword>
<dbReference type="Gene3D" id="3.30.70.640">
    <property type="entry name" value="Molybdopterin cofactor biosynthesis C (MoaC) domain"/>
    <property type="match status" value="1"/>
</dbReference>
<organism evidence="5 6">
    <name type="scientific">Algoriphagus alkaliphilus</name>
    <dbReference type="NCBI Taxonomy" id="279824"/>
    <lineage>
        <taxon>Bacteria</taxon>
        <taxon>Pseudomonadati</taxon>
        <taxon>Bacteroidota</taxon>
        <taxon>Cytophagia</taxon>
        <taxon>Cytophagales</taxon>
        <taxon>Cyclobacteriaceae</taxon>
        <taxon>Algoriphagus</taxon>
    </lineage>
</organism>